<feature type="domain" description="CENP-V/GFA" evidence="4">
    <location>
        <begin position="7"/>
        <end position="119"/>
    </location>
</feature>
<dbReference type="EMBL" id="ARYH01000001">
    <property type="protein sequence ID" value="KCZ85894.1"/>
    <property type="molecule type" value="Genomic_DNA"/>
</dbReference>
<dbReference type="PROSITE" id="PS51891">
    <property type="entry name" value="CENP_V_GFA"/>
    <property type="match status" value="1"/>
</dbReference>
<sequence length="131" mass="14628">MSELKTHSGGCHCGAVRWEVDLPDAFEVEDCNCSICAMSGNIHIIVPSSRFRLLQGNDNLAEYTFNTGAAKHLFCKTCGVKSFYIPRSNPDGVAVTWRCIDDWQDLNATVNRFDGQNWEQHAHTLAHKSKA</sequence>
<comment type="similarity">
    <text evidence="1">Belongs to the Gfa family.</text>
</comment>
<dbReference type="InterPro" id="IPR052355">
    <property type="entry name" value="CENP-V-like"/>
</dbReference>
<keyword evidence="2" id="KW-0479">Metal-binding</keyword>
<keyword evidence="3" id="KW-0862">Zinc</keyword>
<dbReference type="Pfam" id="PF04828">
    <property type="entry name" value="GFA"/>
    <property type="match status" value="1"/>
</dbReference>
<name>A0A069E7D9_9PROT</name>
<dbReference type="PATRIC" id="fig|1280949.3.peg.1921"/>
<proteinExistence type="inferred from homology"/>
<dbReference type="Gene3D" id="2.170.150.70">
    <property type="match status" value="1"/>
</dbReference>
<dbReference type="Proteomes" id="UP000027446">
    <property type="component" value="Unassembled WGS sequence"/>
</dbReference>
<gene>
    <name evidence="5" type="ORF">HAD_09415</name>
</gene>
<dbReference type="GO" id="GO:0016846">
    <property type="term" value="F:carbon-sulfur lyase activity"/>
    <property type="evidence" value="ECO:0007669"/>
    <property type="project" value="InterPro"/>
</dbReference>
<evidence type="ECO:0000259" key="4">
    <source>
        <dbReference type="PROSITE" id="PS51891"/>
    </source>
</evidence>
<evidence type="ECO:0000256" key="1">
    <source>
        <dbReference type="ARBA" id="ARBA00005495"/>
    </source>
</evidence>
<dbReference type="RefSeq" id="WP_035570705.1">
    <property type="nucleotide sequence ID" value="NZ_ARYH01000001.1"/>
</dbReference>
<dbReference type="AlphaFoldDB" id="A0A069E7D9"/>
<dbReference type="STRING" id="1280949.HAD_09415"/>
<reference evidence="5 6" key="1">
    <citation type="journal article" date="2014" name="Antonie Van Leeuwenhoek">
        <title>Hyphomonas beringensis sp. nov. and Hyphomonas chukchiensis sp. nov., isolated from surface seawater of the Bering Sea and Chukchi Sea.</title>
        <authorList>
            <person name="Li C."/>
            <person name="Lai Q."/>
            <person name="Li G."/>
            <person name="Dong C."/>
            <person name="Wang J."/>
            <person name="Liao Y."/>
            <person name="Shao Z."/>
        </authorList>
    </citation>
    <scope>NUCLEOTIDE SEQUENCE [LARGE SCALE GENOMIC DNA]</scope>
    <source>
        <strain evidence="5 6">MHS-3</strain>
    </source>
</reference>
<evidence type="ECO:0000313" key="6">
    <source>
        <dbReference type="Proteomes" id="UP000027446"/>
    </source>
</evidence>
<dbReference type="InterPro" id="IPR011057">
    <property type="entry name" value="Mss4-like_sf"/>
</dbReference>
<keyword evidence="6" id="KW-1185">Reference proteome</keyword>
<dbReference type="PANTHER" id="PTHR28620">
    <property type="entry name" value="CENTROMERE PROTEIN V"/>
    <property type="match status" value="1"/>
</dbReference>
<evidence type="ECO:0000256" key="2">
    <source>
        <dbReference type="ARBA" id="ARBA00022723"/>
    </source>
</evidence>
<dbReference type="PANTHER" id="PTHR28620:SF1">
    <property type="entry name" value="CENP-V_GFA DOMAIN-CONTAINING PROTEIN"/>
    <property type="match status" value="1"/>
</dbReference>
<dbReference type="InterPro" id="IPR006913">
    <property type="entry name" value="CENP-V/GFA"/>
</dbReference>
<dbReference type="eggNOG" id="COG3791">
    <property type="taxonomic scope" value="Bacteria"/>
</dbReference>
<organism evidence="5 6">
    <name type="scientific">Hyphomonas adhaerens MHS-3</name>
    <dbReference type="NCBI Taxonomy" id="1280949"/>
    <lineage>
        <taxon>Bacteria</taxon>
        <taxon>Pseudomonadati</taxon>
        <taxon>Pseudomonadota</taxon>
        <taxon>Alphaproteobacteria</taxon>
        <taxon>Hyphomonadales</taxon>
        <taxon>Hyphomonadaceae</taxon>
        <taxon>Hyphomonas</taxon>
    </lineage>
</organism>
<accession>A0A069E7D9</accession>
<dbReference type="SUPFAM" id="SSF51316">
    <property type="entry name" value="Mss4-like"/>
    <property type="match status" value="1"/>
</dbReference>
<dbReference type="GO" id="GO:0046872">
    <property type="term" value="F:metal ion binding"/>
    <property type="evidence" value="ECO:0007669"/>
    <property type="project" value="UniProtKB-KW"/>
</dbReference>
<protein>
    <recommendedName>
        <fullName evidence="4">CENP-V/GFA domain-containing protein</fullName>
    </recommendedName>
</protein>
<dbReference type="OrthoDB" id="9807246at2"/>
<evidence type="ECO:0000256" key="3">
    <source>
        <dbReference type="ARBA" id="ARBA00022833"/>
    </source>
</evidence>
<evidence type="ECO:0000313" key="5">
    <source>
        <dbReference type="EMBL" id="KCZ85894.1"/>
    </source>
</evidence>
<comment type="caution">
    <text evidence="5">The sequence shown here is derived from an EMBL/GenBank/DDBJ whole genome shotgun (WGS) entry which is preliminary data.</text>
</comment>